<dbReference type="SUPFAM" id="SSF50630">
    <property type="entry name" value="Acid proteases"/>
    <property type="match status" value="1"/>
</dbReference>
<dbReference type="Pfam" id="PF00026">
    <property type="entry name" value="Asp"/>
    <property type="match status" value="2"/>
</dbReference>
<evidence type="ECO:0000259" key="4">
    <source>
        <dbReference type="PROSITE" id="PS51767"/>
    </source>
</evidence>
<dbReference type="GO" id="GO:0006508">
    <property type="term" value="P:proteolysis"/>
    <property type="evidence" value="ECO:0007669"/>
    <property type="project" value="InterPro"/>
</dbReference>
<comment type="similarity">
    <text evidence="1">Belongs to the peptidase A1 family.</text>
</comment>
<dbReference type="WBParaSite" id="jg11380">
    <property type="protein sequence ID" value="jg11380"/>
    <property type="gene ID" value="jg11380"/>
</dbReference>
<reference evidence="6" key="1">
    <citation type="submission" date="2022-11" db="UniProtKB">
        <authorList>
            <consortium name="WormBaseParasite"/>
        </authorList>
    </citation>
    <scope>IDENTIFICATION</scope>
</reference>
<evidence type="ECO:0000256" key="1">
    <source>
        <dbReference type="ARBA" id="ARBA00007447"/>
    </source>
</evidence>
<feature type="disulfide bond" evidence="3">
    <location>
        <begin position="81"/>
        <end position="124"/>
    </location>
</feature>
<protein>
    <submittedName>
        <fullName evidence="6">Peptidase A1 domain-containing protein</fullName>
    </submittedName>
</protein>
<proteinExistence type="inferred from homology"/>
<dbReference type="PROSITE" id="PS51767">
    <property type="entry name" value="PEPTIDASE_A1"/>
    <property type="match status" value="1"/>
</dbReference>
<keyword evidence="3" id="KW-1015">Disulfide bond</keyword>
<evidence type="ECO:0000256" key="3">
    <source>
        <dbReference type="PIRSR" id="PIRSR601461-2"/>
    </source>
</evidence>
<dbReference type="GO" id="GO:0005764">
    <property type="term" value="C:lysosome"/>
    <property type="evidence" value="ECO:0007669"/>
    <property type="project" value="TreeGrafter"/>
</dbReference>
<dbReference type="PROSITE" id="PS00141">
    <property type="entry name" value="ASP_PROTEASE"/>
    <property type="match status" value="1"/>
</dbReference>
<dbReference type="InterPro" id="IPR001969">
    <property type="entry name" value="Aspartic_peptidase_AS"/>
</dbReference>
<organism evidence="5 6">
    <name type="scientific">Ditylenchus dipsaci</name>
    <dbReference type="NCBI Taxonomy" id="166011"/>
    <lineage>
        <taxon>Eukaryota</taxon>
        <taxon>Metazoa</taxon>
        <taxon>Ecdysozoa</taxon>
        <taxon>Nematoda</taxon>
        <taxon>Chromadorea</taxon>
        <taxon>Rhabditida</taxon>
        <taxon>Tylenchina</taxon>
        <taxon>Tylenchomorpha</taxon>
        <taxon>Sphaerularioidea</taxon>
        <taxon>Anguinidae</taxon>
        <taxon>Anguininae</taxon>
        <taxon>Ditylenchus</taxon>
    </lineage>
</organism>
<name>A0A915CQ25_9BILA</name>
<dbReference type="PANTHER" id="PTHR47966:SF45">
    <property type="entry name" value="PEPTIDASE A1 DOMAIN-CONTAINING PROTEIN"/>
    <property type="match status" value="1"/>
</dbReference>
<sequence>MPSLSICGEHIGRFKAKYIREGRYGEYQQNMGAQKMLRKYSNSQGISTKVFGCNHYRNTGTKIFDRLDTGSSNLWIPDITCDATQTCDTRCTDDSDYCNQLCDEYCCSSVDDYYSNDDNKFSSCDSKNKFNSSQSSTYKQVGGSFQIGYGLGFADGFYGNDTVRLGGNDANQLTIQNQTFAQVNTMSKAFRNSPIDGILGLAFTSISVDGVVPPLINAINQGLLDQPIFNVYLATKGTKAKGTFGGVFTYFPIEGISVGNYSTDNSKDAISDTGTSLIYGPAAVVDEIANAVGAEKDTDGYYVVKCNKKYDPVTFTVGGQQYNLTYNVLTLPISMGWNQCLFAMEGIDDFGDLSWNCSWEILYSPILQYL</sequence>
<evidence type="ECO:0000313" key="5">
    <source>
        <dbReference type="Proteomes" id="UP000887574"/>
    </source>
</evidence>
<dbReference type="InterPro" id="IPR001461">
    <property type="entry name" value="Aspartic_peptidase_A1"/>
</dbReference>
<dbReference type="AlphaFoldDB" id="A0A915CQ25"/>
<evidence type="ECO:0000256" key="2">
    <source>
        <dbReference type="PIRSR" id="PIRSR601461-1"/>
    </source>
</evidence>
<dbReference type="Proteomes" id="UP000887574">
    <property type="component" value="Unplaced"/>
</dbReference>
<dbReference type="GO" id="GO:0004190">
    <property type="term" value="F:aspartic-type endopeptidase activity"/>
    <property type="evidence" value="ECO:0007669"/>
    <property type="project" value="InterPro"/>
</dbReference>
<feature type="active site" evidence="2">
    <location>
        <position position="272"/>
    </location>
</feature>
<evidence type="ECO:0000313" key="6">
    <source>
        <dbReference type="WBParaSite" id="jg11380"/>
    </source>
</evidence>
<dbReference type="PANTHER" id="PTHR47966">
    <property type="entry name" value="BETA-SITE APP-CLEAVING ENZYME, ISOFORM A-RELATED"/>
    <property type="match status" value="1"/>
</dbReference>
<feature type="domain" description="Peptidase A1" evidence="4">
    <location>
        <begin position="50"/>
        <end position="370"/>
    </location>
</feature>
<dbReference type="InterPro" id="IPR033121">
    <property type="entry name" value="PEPTIDASE_A1"/>
</dbReference>
<dbReference type="Gene3D" id="2.40.70.10">
    <property type="entry name" value="Acid Proteases"/>
    <property type="match status" value="2"/>
</dbReference>
<accession>A0A915CQ25</accession>
<dbReference type="InterPro" id="IPR021109">
    <property type="entry name" value="Peptidase_aspartic_dom_sf"/>
</dbReference>
<keyword evidence="5" id="KW-1185">Reference proteome</keyword>
<feature type="active site" evidence="2">
    <location>
        <position position="68"/>
    </location>
</feature>